<protein>
    <submittedName>
        <fullName evidence="4">Uncharacterized protein XB22065625.L isoform X3</fullName>
    </submittedName>
</protein>
<dbReference type="AlphaFoldDB" id="A0A8J1KZE4"/>
<gene>
    <name evidence="4" type="primary">XB22065625.L</name>
</gene>
<name>A0A8J1KZE4_XENLA</name>
<keyword evidence="3" id="KW-1185">Reference proteome</keyword>
<evidence type="ECO:0000313" key="4">
    <source>
        <dbReference type="RefSeq" id="XP_041421639.1"/>
    </source>
</evidence>
<dbReference type="RefSeq" id="XP_041421639.1">
    <property type="nucleotide sequence ID" value="XM_041565705.1"/>
</dbReference>
<organism evidence="3 4">
    <name type="scientific">Xenopus laevis</name>
    <name type="common">African clawed frog</name>
    <dbReference type="NCBI Taxonomy" id="8355"/>
    <lineage>
        <taxon>Eukaryota</taxon>
        <taxon>Metazoa</taxon>
        <taxon>Chordata</taxon>
        <taxon>Craniata</taxon>
        <taxon>Vertebrata</taxon>
        <taxon>Euteleostomi</taxon>
        <taxon>Amphibia</taxon>
        <taxon>Batrachia</taxon>
        <taxon>Anura</taxon>
        <taxon>Pipoidea</taxon>
        <taxon>Pipidae</taxon>
        <taxon>Xenopodinae</taxon>
        <taxon>Xenopus</taxon>
        <taxon>Xenopus</taxon>
    </lineage>
</organism>
<accession>A0A8J1KZE4</accession>
<dbReference type="Proteomes" id="UP000186698">
    <property type="component" value="Chromosome 6L"/>
</dbReference>
<dbReference type="GeneID" id="108718661"/>
<keyword evidence="2" id="KW-0732">Signal</keyword>
<evidence type="ECO:0000256" key="2">
    <source>
        <dbReference type="SAM" id="SignalP"/>
    </source>
</evidence>
<feature type="signal peptide" evidence="2">
    <location>
        <begin position="1"/>
        <end position="27"/>
    </location>
</feature>
<evidence type="ECO:0000256" key="1">
    <source>
        <dbReference type="SAM" id="MobiDB-lite"/>
    </source>
</evidence>
<sequence length="163" mass="17583">MEPVVVVAQRSSLLFLLLLGLHTLAHGDTAGDIRSRSLTPAQVGKRTRNIWQAPRTRKKSTWSYNPGHRSLAFLVAGEVETMTPNPKETEATEEFRCLDYYGAVEIPAGGSAAGVNKGGGERTAGNQPPHPVQTPRNEPNPCAQGPRRPDLTPESDSSSEEGQ</sequence>
<proteinExistence type="predicted"/>
<feature type="region of interest" description="Disordered" evidence="1">
    <location>
        <begin position="108"/>
        <end position="163"/>
    </location>
</feature>
<feature type="chain" id="PRO_5035211252" evidence="2">
    <location>
        <begin position="28"/>
        <end position="163"/>
    </location>
</feature>
<reference evidence="4" key="1">
    <citation type="submission" date="2025-08" db="UniProtKB">
        <authorList>
            <consortium name="RefSeq"/>
        </authorList>
    </citation>
    <scope>IDENTIFICATION</scope>
    <source>
        <strain evidence="4">J_2021</strain>
        <tissue evidence="4">Erythrocytes</tissue>
    </source>
</reference>
<dbReference type="CTD" id="108718661"/>
<evidence type="ECO:0000313" key="3">
    <source>
        <dbReference type="Proteomes" id="UP000186698"/>
    </source>
</evidence>